<dbReference type="Gramene" id="OE9A028950T1">
    <property type="protein sequence ID" value="OE9A028950C1"/>
    <property type="gene ID" value="OE9A028950"/>
</dbReference>
<organism evidence="1 2">
    <name type="scientific">Olea europaea subsp. europaea</name>
    <dbReference type="NCBI Taxonomy" id="158383"/>
    <lineage>
        <taxon>Eukaryota</taxon>
        <taxon>Viridiplantae</taxon>
        <taxon>Streptophyta</taxon>
        <taxon>Embryophyta</taxon>
        <taxon>Tracheophyta</taxon>
        <taxon>Spermatophyta</taxon>
        <taxon>Magnoliopsida</taxon>
        <taxon>eudicotyledons</taxon>
        <taxon>Gunneridae</taxon>
        <taxon>Pentapetalae</taxon>
        <taxon>asterids</taxon>
        <taxon>lamiids</taxon>
        <taxon>Lamiales</taxon>
        <taxon>Oleaceae</taxon>
        <taxon>Oleeae</taxon>
        <taxon>Olea</taxon>
    </lineage>
</organism>
<sequence length="99" mass="10951">MVGCALECRGGQYVLAMMGVTERVVSAKFFLFANYERFGGYRSAFGSKVRPGCCSGFVGRVRPISMAMIPNYLGGRMVVLWRWESAVGGDERGFEHVLI</sequence>
<accession>A0A8S0SP85</accession>
<protein>
    <submittedName>
        <fullName evidence="1">Uncharacterized protein</fullName>
    </submittedName>
</protein>
<evidence type="ECO:0000313" key="2">
    <source>
        <dbReference type="Proteomes" id="UP000594638"/>
    </source>
</evidence>
<reference evidence="1 2" key="1">
    <citation type="submission" date="2019-12" db="EMBL/GenBank/DDBJ databases">
        <authorList>
            <person name="Alioto T."/>
            <person name="Alioto T."/>
            <person name="Gomez Garrido J."/>
        </authorList>
    </citation>
    <scope>NUCLEOTIDE SEQUENCE [LARGE SCALE GENOMIC DNA]</scope>
</reference>
<keyword evidence="2" id="KW-1185">Reference proteome</keyword>
<dbReference type="AlphaFoldDB" id="A0A8S0SP85"/>
<proteinExistence type="predicted"/>
<evidence type="ECO:0000313" key="1">
    <source>
        <dbReference type="EMBL" id="CAA2994825.1"/>
    </source>
</evidence>
<name>A0A8S0SP85_OLEEU</name>
<comment type="caution">
    <text evidence="1">The sequence shown here is derived from an EMBL/GenBank/DDBJ whole genome shotgun (WGS) entry which is preliminary data.</text>
</comment>
<gene>
    <name evidence="1" type="ORF">OLEA9_A028950</name>
</gene>
<dbReference type="Proteomes" id="UP000594638">
    <property type="component" value="Unassembled WGS sequence"/>
</dbReference>
<dbReference type="EMBL" id="CACTIH010005482">
    <property type="protein sequence ID" value="CAA2994825.1"/>
    <property type="molecule type" value="Genomic_DNA"/>
</dbReference>